<dbReference type="Proteomes" id="UP000828390">
    <property type="component" value="Unassembled WGS sequence"/>
</dbReference>
<sequence>MSHNIHTFEWCGLSFANVFEGCPLQRAAALFFSIHFLCPADLKDLPEKSGDEDLDFLDGGSAGLCSI</sequence>
<protein>
    <submittedName>
        <fullName evidence="1">Uncharacterized protein</fullName>
    </submittedName>
</protein>
<accession>A0A9D4BSE2</accession>
<reference evidence="1" key="1">
    <citation type="journal article" date="2019" name="bioRxiv">
        <title>The Genome of the Zebra Mussel, Dreissena polymorpha: A Resource for Invasive Species Research.</title>
        <authorList>
            <person name="McCartney M.A."/>
            <person name="Auch B."/>
            <person name="Kono T."/>
            <person name="Mallez S."/>
            <person name="Zhang Y."/>
            <person name="Obille A."/>
            <person name="Becker A."/>
            <person name="Abrahante J.E."/>
            <person name="Garbe J."/>
            <person name="Badalamenti J.P."/>
            <person name="Herman A."/>
            <person name="Mangelson H."/>
            <person name="Liachko I."/>
            <person name="Sullivan S."/>
            <person name="Sone E.D."/>
            <person name="Koren S."/>
            <person name="Silverstein K.A.T."/>
            <person name="Beckman K.B."/>
            <person name="Gohl D.M."/>
        </authorList>
    </citation>
    <scope>NUCLEOTIDE SEQUENCE</scope>
    <source>
        <strain evidence="1">Duluth1</strain>
        <tissue evidence="1">Whole animal</tissue>
    </source>
</reference>
<reference evidence="1" key="2">
    <citation type="submission" date="2020-11" db="EMBL/GenBank/DDBJ databases">
        <authorList>
            <person name="McCartney M.A."/>
            <person name="Auch B."/>
            <person name="Kono T."/>
            <person name="Mallez S."/>
            <person name="Becker A."/>
            <person name="Gohl D.M."/>
            <person name="Silverstein K.A.T."/>
            <person name="Koren S."/>
            <person name="Bechman K.B."/>
            <person name="Herman A."/>
            <person name="Abrahante J.E."/>
            <person name="Garbe J."/>
        </authorList>
    </citation>
    <scope>NUCLEOTIDE SEQUENCE</scope>
    <source>
        <strain evidence="1">Duluth1</strain>
        <tissue evidence="1">Whole animal</tissue>
    </source>
</reference>
<comment type="caution">
    <text evidence="1">The sequence shown here is derived from an EMBL/GenBank/DDBJ whole genome shotgun (WGS) entry which is preliminary data.</text>
</comment>
<organism evidence="1 2">
    <name type="scientific">Dreissena polymorpha</name>
    <name type="common">Zebra mussel</name>
    <name type="synonym">Mytilus polymorpha</name>
    <dbReference type="NCBI Taxonomy" id="45954"/>
    <lineage>
        <taxon>Eukaryota</taxon>
        <taxon>Metazoa</taxon>
        <taxon>Spiralia</taxon>
        <taxon>Lophotrochozoa</taxon>
        <taxon>Mollusca</taxon>
        <taxon>Bivalvia</taxon>
        <taxon>Autobranchia</taxon>
        <taxon>Heteroconchia</taxon>
        <taxon>Euheterodonta</taxon>
        <taxon>Imparidentia</taxon>
        <taxon>Neoheterodontei</taxon>
        <taxon>Myida</taxon>
        <taxon>Dreissenoidea</taxon>
        <taxon>Dreissenidae</taxon>
        <taxon>Dreissena</taxon>
    </lineage>
</organism>
<dbReference type="EMBL" id="JAIWYP010000014">
    <property type="protein sequence ID" value="KAH3706489.1"/>
    <property type="molecule type" value="Genomic_DNA"/>
</dbReference>
<proteinExistence type="predicted"/>
<dbReference type="AlphaFoldDB" id="A0A9D4BSE2"/>
<evidence type="ECO:0000313" key="2">
    <source>
        <dbReference type="Proteomes" id="UP000828390"/>
    </source>
</evidence>
<evidence type="ECO:0000313" key="1">
    <source>
        <dbReference type="EMBL" id="KAH3706489.1"/>
    </source>
</evidence>
<keyword evidence="2" id="KW-1185">Reference proteome</keyword>
<name>A0A9D4BSE2_DREPO</name>
<gene>
    <name evidence="1" type="ORF">DPMN_065876</name>
</gene>